<dbReference type="EMBL" id="SOFY01000014">
    <property type="protein sequence ID" value="TFC51300.1"/>
    <property type="molecule type" value="Genomic_DNA"/>
</dbReference>
<sequence length="108" mass="10976">MEQTMDAREHGKRLSRIVTGTIGVLAVVAASALGLHSWADALATRATAAGPTTQQAPAADTQGSDDGEWGDGEEGSSQPLQQAPQPQQNVSPITPGNGRSPNATTNGS</sequence>
<keyword evidence="2" id="KW-0812">Transmembrane</keyword>
<feature type="region of interest" description="Disordered" evidence="1">
    <location>
        <begin position="48"/>
        <end position="108"/>
    </location>
</feature>
<evidence type="ECO:0000313" key="4">
    <source>
        <dbReference type="Proteomes" id="UP000297403"/>
    </source>
</evidence>
<keyword evidence="2" id="KW-0472">Membrane</keyword>
<dbReference type="AlphaFoldDB" id="A0AAQ2HGG3"/>
<name>A0AAQ2HGG3_9MICO</name>
<dbReference type="Proteomes" id="UP000297403">
    <property type="component" value="Unassembled WGS sequence"/>
</dbReference>
<organism evidence="3 4">
    <name type="scientific">Cryobacterium shii</name>
    <dbReference type="NCBI Taxonomy" id="1259235"/>
    <lineage>
        <taxon>Bacteria</taxon>
        <taxon>Bacillati</taxon>
        <taxon>Actinomycetota</taxon>
        <taxon>Actinomycetes</taxon>
        <taxon>Micrococcales</taxon>
        <taxon>Microbacteriaceae</taxon>
        <taxon>Cryobacterium</taxon>
    </lineage>
</organism>
<keyword evidence="2" id="KW-1133">Transmembrane helix</keyword>
<proteinExistence type="predicted"/>
<feature type="compositionally biased region" description="Low complexity" evidence="1">
    <location>
        <begin position="48"/>
        <end position="62"/>
    </location>
</feature>
<comment type="caution">
    <text evidence="3">The sequence shown here is derived from an EMBL/GenBank/DDBJ whole genome shotgun (WGS) entry which is preliminary data.</text>
</comment>
<reference evidence="3 4" key="1">
    <citation type="submission" date="2019-03" db="EMBL/GenBank/DDBJ databases">
        <title>Genomics of glacier-inhabiting Cryobacterium strains.</title>
        <authorList>
            <person name="Liu Q."/>
            <person name="Xin Y.-H."/>
        </authorList>
    </citation>
    <scope>NUCLEOTIDE SEQUENCE [LARGE SCALE GENOMIC DNA]</scope>
    <source>
        <strain evidence="4">TMT1-22</strain>
    </source>
</reference>
<gene>
    <name evidence="3" type="ORF">E3O49_04350</name>
</gene>
<evidence type="ECO:0000256" key="1">
    <source>
        <dbReference type="SAM" id="MobiDB-lite"/>
    </source>
</evidence>
<keyword evidence="4" id="KW-1185">Reference proteome</keyword>
<feature type="compositionally biased region" description="Acidic residues" evidence="1">
    <location>
        <begin position="63"/>
        <end position="74"/>
    </location>
</feature>
<feature type="compositionally biased region" description="Polar residues" evidence="1">
    <location>
        <begin position="89"/>
        <end position="108"/>
    </location>
</feature>
<protein>
    <submittedName>
        <fullName evidence="3">Uncharacterized protein</fullName>
    </submittedName>
</protein>
<accession>A0AAQ2HGG3</accession>
<evidence type="ECO:0000313" key="3">
    <source>
        <dbReference type="EMBL" id="TFC51300.1"/>
    </source>
</evidence>
<dbReference type="RefSeq" id="WP_134451042.1">
    <property type="nucleotide sequence ID" value="NZ_SOFY01000014.1"/>
</dbReference>
<evidence type="ECO:0000256" key="2">
    <source>
        <dbReference type="SAM" id="Phobius"/>
    </source>
</evidence>
<feature type="compositionally biased region" description="Low complexity" evidence="1">
    <location>
        <begin position="75"/>
        <end position="88"/>
    </location>
</feature>
<feature type="transmembrane region" description="Helical" evidence="2">
    <location>
        <begin position="21"/>
        <end position="39"/>
    </location>
</feature>